<dbReference type="RefSeq" id="WP_169657017.1">
    <property type="nucleotide sequence ID" value="NZ_JABANE010000028.1"/>
</dbReference>
<dbReference type="SUPFAM" id="SSF52266">
    <property type="entry name" value="SGNH hydrolase"/>
    <property type="match status" value="1"/>
</dbReference>
<protein>
    <submittedName>
        <fullName evidence="2">SGNH/GDSL hydrolase family protein</fullName>
    </submittedName>
</protein>
<dbReference type="InterPro" id="IPR036514">
    <property type="entry name" value="SGNH_hydro_sf"/>
</dbReference>
<keyword evidence="3" id="KW-1185">Reference proteome</keyword>
<keyword evidence="2" id="KW-0378">Hydrolase</keyword>
<dbReference type="PANTHER" id="PTHR30383:SF5">
    <property type="entry name" value="SGNH HYDROLASE-TYPE ESTERASE DOMAIN-CONTAINING PROTEIN"/>
    <property type="match status" value="1"/>
</dbReference>
<dbReference type="InterPro" id="IPR013830">
    <property type="entry name" value="SGNH_hydro"/>
</dbReference>
<dbReference type="AlphaFoldDB" id="A0A7X9RSA2"/>
<dbReference type="Gene3D" id="3.40.50.1110">
    <property type="entry name" value="SGNH hydrolase"/>
    <property type="match status" value="1"/>
</dbReference>
<dbReference type="Pfam" id="PF13472">
    <property type="entry name" value="Lipase_GDSL_2"/>
    <property type="match status" value="1"/>
</dbReference>
<evidence type="ECO:0000259" key="1">
    <source>
        <dbReference type="Pfam" id="PF13472"/>
    </source>
</evidence>
<dbReference type="GO" id="GO:0004622">
    <property type="term" value="F:phosphatidylcholine lysophospholipase activity"/>
    <property type="evidence" value="ECO:0007669"/>
    <property type="project" value="TreeGrafter"/>
</dbReference>
<reference evidence="2 3" key="1">
    <citation type="submission" date="2020-04" db="EMBL/GenBank/DDBJ databases">
        <title>Flammeovirga sp. SR4, a novel species isolated from seawater.</title>
        <authorList>
            <person name="Wang X."/>
        </authorList>
    </citation>
    <scope>NUCLEOTIDE SEQUENCE [LARGE SCALE GENOMIC DNA]</scope>
    <source>
        <strain evidence="2 3">ATCC 23126</strain>
    </source>
</reference>
<dbReference type="InterPro" id="IPR051532">
    <property type="entry name" value="Ester_Hydrolysis_Enzymes"/>
</dbReference>
<comment type="caution">
    <text evidence="2">The sequence shown here is derived from an EMBL/GenBank/DDBJ whole genome shotgun (WGS) entry which is preliminary data.</text>
</comment>
<dbReference type="CDD" id="cd01834">
    <property type="entry name" value="SGNH_hydrolase_like_2"/>
    <property type="match status" value="1"/>
</dbReference>
<accession>A0A7X9RSA2</accession>
<gene>
    <name evidence="2" type="ORF">HHU12_12170</name>
</gene>
<evidence type="ECO:0000313" key="2">
    <source>
        <dbReference type="EMBL" id="NME68718.1"/>
    </source>
</evidence>
<feature type="domain" description="SGNH hydrolase-type esterase" evidence="1">
    <location>
        <begin position="35"/>
        <end position="223"/>
    </location>
</feature>
<dbReference type="EMBL" id="JABANE010000028">
    <property type="protein sequence ID" value="NME68718.1"/>
    <property type="molecule type" value="Genomic_DNA"/>
</dbReference>
<organism evidence="2 3">
    <name type="scientific">Flammeovirga aprica JL-4</name>
    <dbReference type="NCBI Taxonomy" id="694437"/>
    <lineage>
        <taxon>Bacteria</taxon>
        <taxon>Pseudomonadati</taxon>
        <taxon>Bacteroidota</taxon>
        <taxon>Cytophagia</taxon>
        <taxon>Cytophagales</taxon>
        <taxon>Flammeovirgaceae</taxon>
        <taxon>Flammeovirga</taxon>
    </lineage>
</organism>
<proteinExistence type="predicted"/>
<dbReference type="PANTHER" id="PTHR30383">
    <property type="entry name" value="THIOESTERASE 1/PROTEASE 1/LYSOPHOSPHOLIPASE L1"/>
    <property type="match status" value="1"/>
</dbReference>
<sequence>MKKLIITFFLFTISTIHIFSQEHFSIDPSIKRVVFLGNSITYAGSYISYFETYFRLNYPNRTIEFINVGLPSETVTGLSEEGHANGEFPRPDLHERLQRVLDQLKPDLVFACYGMNDGIYLPYDDQRFAKYKEGMEWLHEEVIKSGAEIIHLTPAIYDPIKGEAYANVLDLYADWVLSKQYTADWKVIDIHFPMKKYLEEKRVEDPQFVLADDGVHPNREGHWVMALPLIKKYNLLNQKNTIVPYQEPQELLKIASVFTLVDQRQKLMKDAWLNQTGHLRPKMKKGLSIEKADKKARKIQIEIDQELLPLK</sequence>
<evidence type="ECO:0000313" key="3">
    <source>
        <dbReference type="Proteomes" id="UP000576082"/>
    </source>
</evidence>
<name>A0A7X9RSA2_9BACT</name>
<dbReference type="Proteomes" id="UP000576082">
    <property type="component" value="Unassembled WGS sequence"/>
</dbReference>